<evidence type="ECO:0000313" key="13">
    <source>
        <dbReference type="Proteomes" id="UP000001494"/>
    </source>
</evidence>
<evidence type="ECO:0000256" key="10">
    <source>
        <dbReference type="SAM" id="MobiDB-lite"/>
    </source>
</evidence>
<evidence type="ECO:0000256" key="1">
    <source>
        <dbReference type="ARBA" id="ARBA00007733"/>
    </source>
</evidence>
<dbReference type="Pfam" id="PF00009">
    <property type="entry name" value="GTP_EFTU"/>
    <property type="match status" value="1"/>
</dbReference>
<dbReference type="InterPro" id="IPR000178">
    <property type="entry name" value="TF_IF2_bacterial-like"/>
</dbReference>
<dbReference type="Pfam" id="PF22042">
    <property type="entry name" value="EF-G_D2"/>
    <property type="match status" value="1"/>
</dbReference>
<feature type="region of interest" description="Disordered" evidence="10">
    <location>
        <begin position="43"/>
        <end position="220"/>
    </location>
</feature>
<keyword evidence="3 8" id="KW-0963">Cytoplasm</keyword>
<dbReference type="InterPro" id="IPR006847">
    <property type="entry name" value="IF2_N"/>
</dbReference>
<dbReference type="InterPro" id="IPR036925">
    <property type="entry name" value="TIF_IF2_dom3_sf"/>
</dbReference>
<dbReference type="CDD" id="cd03702">
    <property type="entry name" value="IF2_mtIF2_II"/>
    <property type="match status" value="1"/>
</dbReference>
<keyword evidence="5 8" id="KW-0547">Nucleotide-binding</keyword>
<comment type="subcellular location">
    <subcellularLocation>
        <location evidence="8">Cytoplasm</location>
    </subcellularLocation>
</comment>
<dbReference type="InterPro" id="IPR053905">
    <property type="entry name" value="EF-G-like_DII"/>
</dbReference>
<dbReference type="AlphaFoldDB" id="A0A0H3FYR1"/>
<dbReference type="GO" id="GO:0003743">
    <property type="term" value="F:translation initiation factor activity"/>
    <property type="evidence" value="ECO:0007669"/>
    <property type="project" value="UniProtKB-UniRule"/>
</dbReference>
<keyword evidence="6 8" id="KW-0648">Protein biosynthesis</keyword>
<dbReference type="NCBIfam" id="TIGR00487">
    <property type="entry name" value="IF-2"/>
    <property type="match status" value="1"/>
</dbReference>
<protein>
    <recommendedName>
        <fullName evidence="2 8">Translation initiation factor IF-2</fullName>
    </recommendedName>
</protein>
<dbReference type="FunFam" id="2.40.30.10:FF:000007">
    <property type="entry name" value="Translation initiation factor IF-2"/>
    <property type="match status" value="1"/>
</dbReference>
<dbReference type="KEGG" id="zmm:Zmob_1081"/>
<keyword evidence="7 8" id="KW-0342">GTP-binding</keyword>
<comment type="similarity">
    <text evidence="1 8 9">Belongs to the TRAFAC class translation factor GTPase superfamily. Classic translation factor GTPase family. IF-2 subfamily.</text>
</comment>
<dbReference type="FunFam" id="3.40.50.300:FF:000019">
    <property type="entry name" value="Translation initiation factor IF-2"/>
    <property type="match status" value="1"/>
</dbReference>
<evidence type="ECO:0000256" key="4">
    <source>
        <dbReference type="ARBA" id="ARBA00022540"/>
    </source>
</evidence>
<dbReference type="InterPro" id="IPR044145">
    <property type="entry name" value="IF2_II"/>
</dbReference>
<dbReference type="PANTHER" id="PTHR43381:SF5">
    <property type="entry name" value="TR-TYPE G DOMAIN-CONTAINING PROTEIN"/>
    <property type="match status" value="1"/>
</dbReference>
<dbReference type="InterPro" id="IPR015760">
    <property type="entry name" value="TIF_IF2"/>
</dbReference>
<feature type="compositionally biased region" description="Low complexity" evidence="10">
    <location>
        <begin position="107"/>
        <end position="149"/>
    </location>
</feature>
<evidence type="ECO:0000256" key="3">
    <source>
        <dbReference type="ARBA" id="ARBA00022490"/>
    </source>
</evidence>
<dbReference type="Proteomes" id="UP000001494">
    <property type="component" value="Chromosome"/>
</dbReference>
<dbReference type="HOGENOM" id="CLU_006301_10_1_5"/>
<dbReference type="OrthoDB" id="9811804at2"/>
<dbReference type="GO" id="GO:0003924">
    <property type="term" value="F:GTPase activity"/>
    <property type="evidence" value="ECO:0007669"/>
    <property type="project" value="UniProtKB-UniRule"/>
</dbReference>
<dbReference type="InterPro" id="IPR027417">
    <property type="entry name" value="P-loop_NTPase"/>
</dbReference>
<evidence type="ECO:0000256" key="2">
    <source>
        <dbReference type="ARBA" id="ARBA00020675"/>
    </source>
</evidence>
<feature type="binding site" evidence="8">
    <location>
        <begin position="499"/>
        <end position="506"/>
    </location>
    <ligand>
        <name>GTP</name>
        <dbReference type="ChEBI" id="CHEBI:37565"/>
    </ligand>
</feature>
<evidence type="ECO:0000256" key="8">
    <source>
        <dbReference type="HAMAP-Rule" id="MF_00100"/>
    </source>
</evidence>
<dbReference type="CDD" id="cd03692">
    <property type="entry name" value="mtIF2_IVc"/>
    <property type="match status" value="1"/>
</dbReference>
<keyword evidence="4 8" id="KW-0396">Initiation factor</keyword>
<dbReference type="InterPro" id="IPR009000">
    <property type="entry name" value="Transl_B-barrel_sf"/>
</dbReference>
<evidence type="ECO:0000313" key="12">
    <source>
        <dbReference type="EMBL" id="AEH62915.1"/>
    </source>
</evidence>
<reference evidence="12 13" key="1">
    <citation type="journal article" date="2011" name="J. Bacteriol.">
        <title>Genome sequence of the ethanol-producing Zymomonas mobilis subsp. mobilis lectotype strain ATCC 10988.</title>
        <authorList>
            <person name="Pappas K.M."/>
            <person name="Kouvelis V.N."/>
            <person name="Saunders E."/>
            <person name="Brettin T.S."/>
            <person name="Bruce D."/>
            <person name="Detter C."/>
            <person name="Balakireva M."/>
            <person name="Han C.S."/>
            <person name="Savvakis G."/>
            <person name="Kyrpides N.C."/>
            <person name="Typas M.A."/>
        </authorList>
    </citation>
    <scope>NUCLEOTIDE SEQUENCE [LARGE SCALE GENOMIC DNA]</scope>
    <source>
        <strain evidence="13">ATCC 10988 / DSM 424 / CCUG 17860 / LMG 404 / NCIMB 8938 / NRRL B-806 / ZM1</strain>
    </source>
</reference>
<organism evidence="12 13">
    <name type="scientific">Zymomonas mobilis subsp. mobilis (strain ATCC 10988 / DSM 424 / LMG 404 / NCIMB 8938 / NRRL B-806 / ZM1)</name>
    <dbReference type="NCBI Taxonomy" id="555217"/>
    <lineage>
        <taxon>Bacteria</taxon>
        <taxon>Pseudomonadati</taxon>
        <taxon>Pseudomonadota</taxon>
        <taxon>Alphaproteobacteria</taxon>
        <taxon>Sphingomonadales</taxon>
        <taxon>Zymomonadaceae</taxon>
        <taxon>Zymomonas</taxon>
    </lineage>
</organism>
<feature type="domain" description="Tr-type G" evidence="11">
    <location>
        <begin position="490"/>
        <end position="660"/>
    </location>
</feature>
<name>A0A0H3FYR1_ZYMMA</name>
<feature type="compositionally biased region" description="Basic and acidic residues" evidence="10">
    <location>
        <begin position="150"/>
        <end position="160"/>
    </location>
</feature>
<dbReference type="Gene3D" id="2.40.30.10">
    <property type="entry name" value="Translation factors"/>
    <property type="match status" value="2"/>
</dbReference>
<dbReference type="Pfam" id="PF08364">
    <property type="entry name" value="IF2_assoc"/>
    <property type="match status" value="1"/>
</dbReference>
<feature type="binding site" evidence="8">
    <location>
        <begin position="546"/>
        <end position="550"/>
    </location>
    <ligand>
        <name>GTP</name>
        <dbReference type="ChEBI" id="CHEBI:37565"/>
    </ligand>
</feature>
<dbReference type="SUPFAM" id="SSF52540">
    <property type="entry name" value="P-loop containing nucleoside triphosphate hydrolases"/>
    <property type="match status" value="1"/>
</dbReference>
<feature type="compositionally biased region" description="Pro residues" evidence="10">
    <location>
        <begin position="96"/>
        <end position="106"/>
    </location>
</feature>
<dbReference type="GO" id="GO:0005525">
    <property type="term" value="F:GTP binding"/>
    <property type="evidence" value="ECO:0007669"/>
    <property type="project" value="UniProtKB-KW"/>
</dbReference>
<gene>
    <name evidence="8" type="primary">infB</name>
    <name evidence="12" type="ordered locus">Zmob_1081</name>
</gene>
<feature type="compositionally biased region" description="Polar residues" evidence="10">
    <location>
        <begin position="161"/>
        <end position="172"/>
    </location>
</feature>
<dbReference type="PANTHER" id="PTHR43381">
    <property type="entry name" value="TRANSLATION INITIATION FACTOR IF-2-RELATED"/>
    <property type="match status" value="1"/>
</dbReference>
<dbReference type="EMBL" id="CP002850">
    <property type="protein sequence ID" value="AEH62915.1"/>
    <property type="molecule type" value="Genomic_DNA"/>
</dbReference>
<comment type="caution">
    <text evidence="8">Lacks conserved residue(s) required for the propagation of feature annotation.</text>
</comment>
<dbReference type="InterPro" id="IPR023115">
    <property type="entry name" value="TIF_IF2_dom3"/>
</dbReference>
<dbReference type="PROSITE" id="PS01176">
    <property type="entry name" value="IF2"/>
    <property type="match status" value="1"/>
</dbReference>
<dbReference type="HAMAP" id="MF_00100_B">
    <property type="entry name" value="IF_2_B"/>
    <property type="match status" value="1"/>
</dbReference>
<dbReference type="PROSITE" id="PS51722">
    <property type="entry name" value="G_TR_2"/>
    <property type="match status" value="1"/>
</dbReference>
<evidence type="ECO:0000256" key="9">
    <source>
        <dbReference type="RuleBase" id="RU000644"/>
    </source>
</evidence>
<accession>A0A0H3FYR1</accession>
<dbReference type="eggNOG" id="COG3064">
    <property type="taxonomic scope" value="Bacteria"/>
</dbReference>
<dbReference type="InterPro" id="IPR013575">
    <property type="entry name" value="IF2_assoc_dom_bac"/>
</dbReference>
<evidence type="ECO:0000256" key="7">
    <source>
        <dbReference type="ARBA" id="ARBA00023134"/>
    </source>
</evidence>
<dbReference type="RefSeq" id="WP_014500856.1">
    <property type="nucleotide sequence ID" value="NC_017262.1"/>
</dbReference>
<feature type="compositionally biased region" description="Low complexity" evidence="10">
    <location>
        <begin position="56"/>
        <end position="68"/>
    </location>
</feature>
<sequence>MSDNDKPKLGMRAPLGIKRTVETSKVKQSFSHGRSNTVIVETKRRRVINKPGSGDAATAAETAKKQAAPVENTPNKDTAVTQTATKNETVATPAAAPAPAPAPAAPKPVAAEATAQETSKAAPAAAQPVAEKEAAAPASAEAAKPAAIKVTDRGAKKTTEKNGANASGNRPSGNRSQDNRGRQGGRGSQNKNQTRSGGQPRQPRTLAHRDLASRQELQARLLREAEESRLQALEEARRREDRLKQEADLEEQRRIEEKRRLEAEAKVEAEKQAALKEKEKAEAKARAKAEKEAKAAQAKTAGAAEGEEKTRRPAKAAAPKAREERSESPRSPAPRRFTPVSPPRREAPRPAMRDRKGEDRRQSGKLTVTKALSGDEGGARARSLAALRRAREKDKRANQNRAQQVRQIRDVVVPEAITVQELANRMAERGADLVKALFKMGVAVTLTQTIDQDTAELLVTEFGHNIKRVSESDVEIDSSSDVDPEETLKSRPPVVTIMGHVDHGKTSLLDALRGSDVVRGEAGGITQHIGAYQVESPSGEKITLLDTPGHEAFSEMRARGANVTDIVIIVVAADDGLRPQTVEAIDHARAADVPIIIAINKMDKPEANPQRIREALLQYNVQVEAMGGDVQDVEISAAKKTGLDELIEKILLQAEMLELKANPDRAAEGTVVEAKLDRGRGPVATILVRRGTLKVGDIFVVGEFSGRVRAMTDAQGKNQKEAGPSMPVEVLGLSGVPQAGDTLTVVESEARAREVAAYRAEIALRKRTTAQPASLESMFSALKDKQAVEYPLLIKADTQGSVEAIAGALNKISNEDIRVRILHQGVGGITESDVSLAAASGAPIIGFHVRPNSKARDIARRDGVALKFYDVIYDLIDEIKAAMAGKLGPEYFETVVGKAEIREVFSAGKHGRAAGLLVLEGYIRQKLRARVLRNDVIIYNGSIASLRRFKDDVPEVRAGLECGITLEGSTDIKAGDIVETFEVEERARTL</sequence>
<evidence type="ECO:0000256" key="5">
    <source>
        <dbReference type="ARBA" id="ARBA00022741"/>
    </source>
</evidence>
<feature type="compositionally biased region" description="Basic and acidic residues" evidence="10">
    <location>
        <begin position="235"/>
        <end position="294"/>
    </location>
</feature>
<feature type="region of interest" description="Disordered" evidence="10">
    <location>
        <begin position="235"/>
        <end position="380"/>
    </location>
</feature>
<dbReference type="Pfam" id="PF11987">
    <property type="entry name" value="IF-2"/>
    <property type="match status" value="1"/>
</dbReference>
<feature type="compositionally biased region" description="Basic and acidic residues" evidence="10">
    <location>
        <begin position="343"/>
        <end position="362"/>
    </location>
</feature>
<feature type="compositionally biased region" description="Low complexity" evidence="10">
    <location>
        <begin position="295"/>
        <end position="304"/>
    </location>
</feature>
<comment type="function">
    <text evidence="8 9">One of the essential components for the initiation of protein synthesis. Protects formylmethionyl-tRNA from spontaneous hydrolysis and promotes its binding to the 30S ribosomal subunits. Also involved in the hydrolysis of GTP during the formation of the 70S ribosomal complex.</text>
</comment>
<dbReference type="eggNOG" id="COG0532">
    <property type="taxonomic scope" value="Bacteria"/>
</dbReference>
<proteinExistence type="inferred from homology"/>
<dbReference type="InterPro" id="IPR005225">
    <property type="entry name" value="Small_GTP-bd"/>
</dbReference>
<dbReference type="CDD" id="cd01887">
    <property type="entry name" value="IF2_eIF5B"/>
    <property type="match status" value="1"/>
</dbReference>
<dbReference type="FunFam" id="2.40.30.10:FF:000008">
    <property type="entry name" value="Translation initiation factor IF-2"/>
    <property type="match status" value="1"/>
</dbReference>
<dbReference type="GO" id="GO:0005829">
    <property type="term" value="C:cytosol"/>
    <property type="evidence" value="ECO:0007669"/>
    <property type="project" value="TreeGrafter"/>
</dbReference>
<dbReference type="NCBIfam" id="TIGR00231">
    <property type="entry name" value="small_GTP"/>
    <property type="match status" value="1"/>
</dbReference>
<feature type="compositionally biased region" description="Polar residues" evidence="10">
    <location>
        <begin position="72"/>
        <end position="87"/>
    </location>
</feature>
<dbReference type="Pfam" id="PF04760">
    <property type="entry name" value="IF2_N"/>
    <property type="match status" value="1"/>
</dbReference>
<evidence type="ECO:0000256" key="6">
    <source>
        <dbReference type="ARBA" id="ARBA00022917"/>
    </source>
</evidence>
<dbReference type="FunFam" id="3.40.50.10050:FF:000001">
    <property type="entry name" value="Translation initiation factor IF-2"/>
    <property type="match status" value="1"/>
</dbReference>
<dbReference type="Gene3D" id="3.40.50.10050">
    <property type="entry name" value="Translation initiation factor IF- 2, domain 3"/>
    <property type="match status" value="1"/>
</dbReference>
<dbReference type="SUPFAM" id="SSF50447">
    <property type="entry name" value="Translation proteins"/>
    <property type="match status" value="2"/>
</dbReference>
<dbReference type="InterPro" id="IPR000795">
    <property type="entry name" value="T_Tr_GTP-bd_dom"/>
</dbReference>
<dbReference type="SUPFAM" id="SSF52156">
    <property type="entry name" value="Initiation factor IF2/eIF5b, domain 3"/>
    <property type="match status" value="1"/>
</dbReference>
<dbReference type="Gene3D" id="3.40.50.300">
    <property type="entry name" value="P-loop containing nucleotide triphosphate hydrolases"/>
    <property type="match status" value="1"/>
</dbReference>
<evidence type="ECO:0000259" key="11">
    <source>
        <dbReference type="PROSITE" id="PS51722"/>
    </source>
</evidence>
<feature type="binding site" evidence="8">
    <location>
        <begin position="600"/>
        <end position="603"/>
    </location>
    <ligand>
        <name>GTP</name>
        <dbReference type="ChEBI" id="CHEBI:37565"/>
    </ligand>
</feature>